<dbReference type="KEGG" id="llh:I41_17830"/>
<reference evidence="2 3" key="1">
    <citation type="submission" date="2019-02" db="EMBL/GenBank/DDBJ databases">
        <title>Deep-cultivation of Planctomycetes and their phenomic and genomic characterization uncovers novel biology.</title>
        <authorList>
            <person name="Wiegand S."/>
            <person name="Jogler M."/>
            <person name="Boedeker C."/>
            <person name="Pinto D."/>
            <person name="Vollmers J."/>
            <person name="Rivas-Marin E."/>
            <person name="Kohn T."/>
            <person name="Peeters S.H."/>
            <person name="Heuer A."/>
            <person name="Rast P."/>
            <person name="Oberbeckmann S."/>
            <person name="Bunk B."/>
            <person name="Jeske O."/>
            <person name="Meyerdierks A."/>
            <person name="Storesund J.E."/>
            <person name="Kallscheuer N."/>
            <person name="Luecker S."/>
            <person name="Lage O.M."/>
            <person name="Pohl T."/>
            <person name="Merkel B.J."/>
            <person name="Hornburger P."/>
            <person name="Mueller R.-W."/>
            <person name="Bruemmer F."/>
            <person name="Labrenz M."/>
            <person name="Spormann A.M."/>
            <person name="Op den Camp H."/>
            <person name="Overmann J."/>
            <person name="Amann R."/>
            <person name="Jetten M.S.M."/>
            <person name="Mascher T."/>
            <person name="Medema M.H."/>
            <person name="Devos D.P."/>
            <person name="Kaster A.-K."/>
            <person name="Ovreas L."/>
            <person name="Rohde M."/>
            <person name="Galperin M.Y."/>
            <person name="Jogler C."/>
        </authorList>
    </citation>
    <scope>NUCLEOTIDE SEQUENCE [LARGE SCALE GENOMIC DNA]</scope>
    <source>
        <strain evidence="2 3">I41</strain>
    </source>
</reference>
<evidence type="ECO:0000313" key="2">
    <source>
        <dbReference type="EMBL" id="QDT72602.1"/>
    </source>
</evidence>
<feature type="compositionally biased region" description="Basic and acidic residues" evidence="1">
    <location>
        <begin position="175"/>
        <end position="184"/>
    </location>
</feature>
<accession>A0A517TW63</accession>
<protein>
    <submittedName>
        <fullName evidence="2">Uncharacterized protein</fullName>
    </submittedName>
</protein>
<evidence type="ECO:0000313" key="3">
    <source>
        <dbReference type="Proteomes" id="UP000317909"/>
    </source>
</evidence>
<name>A0A517TW63_9BACT</name>
<organism evidence="2 3">
    <name type="scientific">Lacipirellula limnantheis</name>
    <dbReference type="NCBI Taxonomy" id="2528024"/>
    <lineage>
        <taxon>Bacteria</taxon>
        <taxon>Pseudomonadati</taxon>
        <taxon>Planctomycetota</taxon>
        <taxon>Planctomycetia</taxon>
        <taxon>Pirellulales</taxon>
        <taxon>Lacipirellulaceae</taxon>
        <taxon>Lacipirellula</taxon>
    </lineage>
</organism>
<evidence type="ECO:0000256" key="1">
    <source>
        <dbReference type="SAM" id="MobiDB-lite"/>
    </source>
</evidence>
<sequence>MTGGVRSPAALAISSKVRVCSETNWSVECISLPSLRGATATARLRRSATFSSPIFHATRRSRVRRPKSLACSPLGLIFPPRREHELAHGDQSWRPGEACPQRCMLASELAVERGVPPLCAGFAHHGSILVASIFSVKLSATETQGRRLTRVHSPVPPPSWPAVAPSSGWRQTAKSAEKMRGTERRTRRVRASPTKAANRVVRHANFLAHLDRTPIRAHRIADRAAKLTPRRRRSFALSTGLDKFVPDQEGGQPRPLTILGAALGADR</sequence>
<dbReference type="Proteomes" id="UP000317909">
    <property type="component" value="Chromosome"/>
</dbReference>
<dbReference type="AlphaFoldDB" id="A0A517TW63"/>
<dbReference type="EMBL" id="CP036339">
    <property type="protein sequence ID" value="QDT72602.1"/>
    <property type="molecule type" value="Genomic_DNA"/>
</dbReference>
<gene>
    <name evidence="2" type="ORF">I41_17830</name>
</gene>
<keyword evidence="3" id="KW-1185">Reference proteome</keyword>
<feature type="region of interest" description="Disordered" evidence="1">
    <location>
        <begin position="147"/>
        <end position="195"/>
    </location>
</feature>
<proteinExistence type="predicted"/>